<dbReference type="Proteomes" id="UP001497382">
    <property type="component" value="Unassembled WGS sequence"/>
</dbReference>
<dbReference type="AlphaFoldDB" id="A0AAV2BGC5"/>
<accession>A0AAV2BGC5</accession>
<dbReference type="EMBL" id="CAXIEN010000366">
    <property type="protein sequence ID" value="CAL1295271.1"/>
    <property type="molecule type" value="Genomic_DNA"/>
</dbReference>
<evidence type="ECO:0000313" key="2">
    <source>
        <dbReference type="Proteomes" id="UP001497382"/>
    </source>
</evidence>
<proteinExistence type="predicted"/>
<gene>
    <name evidence="1" type="ORF">LARSCL_LOCUS19189</name>
</gene>
<name>A0AAV2BGC5_9ARAC</name>
<keyword evidence="2" id="KW-1185">Reference proteome</keyword>
<organism evidence="1 2">
    <name type="scientific">Larinioides sclopetarius</name>
    <dbReference type="NCBI Taxonomy" id="280406"/>
    <lineage>
        <taxon>Eukaryota</taxon>
        <taxon>Metazoa</taxon>
        <taxon>Ecdysozoa</taxon>
        <taxon>Arthropoda</taxon>
        <taxon>Chelicerata</taxon>
        <taxon>Arachnida</taxon>
        <taxon>Araneae</taxon>
        <taxon>Araneomorphae</taxon>
        <taxon>Entelegynae</taxon>
        <taxon>Araneoidea</taxon>
        <taxon>Araneidae</taxon>
        <taxon>Larinioides</taxon>
    </lineage>
</organism>
<sequence>MCTFHRTEKVHIRMKFSVTLYYVSKEMEQDVSHINSSNFNAAELFRKTVSFNVPPISSQRKIDRVIMEINQCLIQ</sequence>
<evidence type="ECO:0000313" key="1">
    <source>
        <dbReference type="EMBL" id="CAL1295271.1"/>
    </source>
</evidence>
<comment type="caution">
    <text evidence="1">The sequence shown here is derived from an EMBL/GenBank/DDBJ whole genome shotgun (WGS) entry which is preliminary data.</text>
</comment>
<reference evidence="1 2" key="1">
    <citation type="submission" date="2024-04" db="EMBL/GenBank/DDBJ databases">
        <authorList>
            <person name="Rising A."/>
            <person name="Reimegard J."/>
            <person name="Sonavane S."/>
            <person name="Akerstrom W."/>
            <person name="Nylinder S."/>
            <person name="Hedman E."/>
            <person name="Kallberg Y."/>
        </authorList>
    </citation>
    <scope>NUCLEOTIDE SEQUENCE [LARGE SCALE GENOMIC DNA]</scope>
</reference>
<protein>
    <submittedName>
        <fullName evidence="1">Uncharacterized protein</fullName>
    </submittedName>
</protein>